<dbReference type="PROSITE" id="PS51725">
    <property type="entry name" value="ABM"/>
    <property type="match status" value="1"/>
</dbReference>
<proteinExistence type="predicted"/>
<evidence type="ECO:0000313" key="2">
    <source>
        <dbReference type="EMBL" id="MBC2778814.1"/>
    </source>
</evidence>
<dbReference type="InterPro" id="IPR011008">
    <property type="entry name" value="Dimeric_a/b-barrel"/>
</dbReference>
<dbReference type="GO" id="GO:0004497">
    <property type="term" value="F:monooxygenase activity"/>
    <property type="evidence" value="ECO:0007669"/>
    <property type="project" value="UniProtKB-KW"/>
</dbReference>
<dbReference type="Pfam" id="PF03992">
    <property type="entry name" value="ABM"/>
    <property type="match status" value="1"/>
</dbReference>
<dbReference type="EMBL" id="JACJVJ010000002">
    <property type="protein sequence ID" value="MBC2778814.1"/>
    <property type="molecule type" value="Genomic_DNA"/>
</dbReference>
<dbReference type="InterPro" id="IPR007138">
    <property type="entry name" value="ABM_dom"/>
</dbReference>
<accession>A0A842I3Z2</accession>
<name>A0A842I3Z2_9SPHN</name>
<dbReference type="RefSeq" id="WP_185802039.1">
    <property type="nucleotide sequence ID" value="NZ_JACJVJ010000002.1"/>
</dbReference>
<dbReference type="AlphaFoldDB" id="A0A842I3Z2"/>
<organism evidence="2 3">
    <name type="scientific">Parasphingopyxis marina</name>
    <dbReference type="NCBI Taxonomy" id="2761622"/>
    <lineage>
        <taxon>Bacteria</taxon>
        <taxon>Pseudomonadati</taxon>
        <taxon>Pseudomonadota</taxon>
        <taxon>Alphaproteobacteria</taxon>
        <taxon>Sphingomonadales</taxon>
        <taxon>Sphingomonadaceae</taxon>
        <taxon>Parasphingopyxis</taxon>
    </lineage>
</organism>
<gene>
    <name evidence="2" type="ORF">H6P80_14410</name>
</gene>
<dbReference type="Proteomes" id="UP000564378">
    <property type="component" value="Unassembled WGS sequence"/>
</dbReference>
<protein>
    <submittedName>
        <fullName evidence="2">Antibiotic biosynthesis monooxygenase</fullName>
    </submittedName>
</protein>
<feature type="domain" description="ABM" evidence="1">
    <location>
        <begin position="16"/>
        <end position="102"/>
    </location>
</feature>
<keyword evidence="2" id="KW-0560">Oxidoreductase</keyword>
<reference evidence="2 3" key="1">
    <citation type="submission" date="2020-08" db="EMBL/GenBank/DDBJ databases">
        <title>Draft genome sequence of Parasphingopyxis sp. GrpM-11.</title>
        <authorList>
            <person name="Oh J."/>
            <person name="Roh D.-H."/>
        </authorList>
    </citation>
    <scope>NUCLEOTIDE SEQUENCE [LARGE SCALE GENOMIC DNA]</scope>
    <source>
        <strain evidence="2 3">GrpM-11</strain>
    </source>
</reference>
<dbReference type="Gene3D" id="3.30.70.100">
    <property type="match status" value="1"/>
</dbReference>
<evidence type="ECO:0000259" key="1">
    <source>
        <dbReference type="PROSITE" id="PS51725"/>
    </source>
</evidence>
<dbReference type="SUPFAM" id="SSF54909">
    <property type="entry name" value="Dimeric alpha+beta barrel"/>
    <property type="match status" value="1"/>
</dbReference>
<comment type="caution">
    <text evidence="2">The sequence shown here is derived from an EMBL/GenBank/DDBJ whole genome shotgun (WGS) entry which is preliminary data.</text>
</comment>
<sequence length="111" mass="12078">MGLGLEVKAMEEVTLYGLIGQMMALPGRRAELIAILAEGTTEMPGCLSYVIAEDREDEDALWITEIWDSEEHHAASLQLPAVQDAIARGRPLMAGFGQRFETTPVAGVSFD</sequence>
<evidence type="ECO:0000313" key="3">
    <source>
        <dbReference type="Proteomes" id="UP000564378"/>
    </source>
</evidence>
<keyword evidence="2" id="KW-0503">Monooxygenase</keyword>
<keyword evidence="3" id="KW-1185">Reference proteome</keyword>